<feature type="signal peptide" evidence="2">
    <location>
        <begin position="1"/>
        <end position="20"/>
    </location>
</feature>
<feature type="compositionally biased region" description="Basic and acidic residues" evidence="1">
    <location>
        <begin position="73"/>
        <end position="88"/>
    </location>
</feature>
<accession>A0ABU5XVR4</accession>
<evidence type="ECO:0000256" key="2">
    <source>
        <dbReference type="SAM" id="SignalP"/>
    </source>
</evidence>
<reference evidence="3 4" key="1">
    <citation type="submission" date="2023-12" db="EMBL/GenBank/DDBJ databases">
        <title>Description of new species of Mycobacterium terrae complex isolated from sewage at the Sao Paulo Zoological Park Foundation in Brazil.</title>
        <authorList>
            <person name="Romagnoli C.L."/>
            <person name="Conceicao E.C."/>
            <person name="Machado E."/>
            <person name="Barreto L.B.P.F."/>
            <person name="Sharma A."/>
            <person name="Silva N.M."/>
            <person name="Marques L.E."/>
            <person name="Juliana M.A."/>
            <person name="Lourenco M.C.S."/>
            <person name="Digiampietri L.A."/>
            <person name="Suffys P.N."/>
            <person name="Viana-Niero C."/>
        </authorList>
    </citation>
    <scope>NUCLEOTIDE SEQUENCE [LARGE SCALE GENOMIC DNA]</scope>
    <source>
        <strain evidence="3 4">MYC340</strain>
    </source>
</reference>
<keyword evidence="4" id="KW-1185">Reference proteome</keyword>
<proteinExistence type="predicted"/>
<organism evidence="3 4">
    <name type="scientific">[Mycobacterium] nativiensis</name>
    <dbReference type="NCBI Taxonomy" id="2855503"/>
    <lineage>
        <taxon>Bacteria</taxon>
        <taxon>Bacillati</taxon>
        <taxon>Actinomycetota</taxon>
        <taxon>Actinomycetes</taxon>
        <taxon>Mycobacteriales</taxon>
        <taxon>Mycobacteriaceae</taxon>
        <taxon>Mycolicibacter</taxon>
    </lineage>
</organism>
<sequence length="88" mass="9693">MRYLAASLAALAALGGLALAPAPEAMPCRHRGWTHVVQHANGNADADSRLHVLRGEQPTCPVYRGTETPGDSWQDRQRDINRERYGGW</sequence>
<keyword evidence="2" id="KW-0732">Signal</keyword>
<feature type="chain" id="PRO_5047259583" description="Secreted protein" evidence="2">
    <location>
        <begin position="21"/>
        <end position="88"/>
    </location>
</feature>
<protein>
    <recommendedName>
        <fullName evidence="5">Secreted protein</fullName>
    </recommendedName>
</protein>
<evidence type="ECO:0000313" key="4">
    <source>
        <dbReference type="Proteomes" id="UP001298593"/>
    </source>
</evidence>
<dbReference type="EMBL" id="JAYJJU010000003">
    <property type="protein sequence ID" value="MEB3031091.1"/>
    <property type="molecule type" value="Genomic_DNA"/>
</dbReference>
<gene>
    <name evidence="3" type="ORF">KV113_05930</name>
</gene>
<name>A0ABU5XVR4_9MYCO</name>
<feature type="region of interest" description="Disordered" evidence="1">
    <location>
        <begin position="59"/>
        <end position="88"/>
    </location>
</feature>
<dbReference type="InterPro" id="IPR055623">
    <property type="entry name" value="DUF7199"/>
</dbReference>
<comment type="caution">
    <text evidence="3">The sequence shown here is derived from an EMBL/GenBank/DDBJ whole genome shotgun (WGS) entry which is preliminary data.</text>
</comment>
<dbReference type="RefSeq" id="WP_224971125.1">
    <property type="nucleotide sequence ID" value="NZ_JAYJJU010000003.1"/>
</dbReference>
<evidence type="ECO:0008006" key="5">
    <source>
        <dbReference type="Google" id="ProtNLM"/>
    </source>
</evidence>
<dbReference type="Pfam" id="PF23829">
    <property type="entry name" value="DUF7199"/>
    <property type="match status" value="1"/>
</dbReference>
<dbReference type="Proteomes" id="UP001298593">
    <property type="component" value="Unassembled WGS sequence"/>
</dbReference>
<evidence type="ECO:0000256" key="1">
    <source>
        <dbReference type="SAM" id="MobiDB-lite"/>
    </source>
</evidence>
<evidence type="ECO:0000313" key="3">
    <source>
        <dbReference type="EMBL" id="MEB3031091.1"/>
    </source>
</evidence>